<dbReference type="EC" id="2.7.1.121" evidence="3"/>
<name>X0YPR2_9ZZZZ</name>
<dbReference type="InterPro" id="IPR036662">
    <property type="entry name" value="PTS_EIIA_man-typ_sf"/>
</dbReference>
<dbReference type="Pfam" id="PF03610">
    <property type="entry name" value="EIIA-man"/>
    <property type="match status" value="1"/>
</dbReference>
<dbReference type="GO" id="GO:0016020">
    <property type="term" value="C:membrane"/>
    <property type="evidence" value="ECO:0007669"/>
    <property type="project" value="InterPro"/>
</dbReference>
<dbReference type="NCBIfam" id="TIGR02364">
    <property type="entry name" value="dha_pts"/>
    <property type="match status" value="1"/>
</dbReference>
<comment type="catalytic activity">
    <reaction evidence="1">
        <text>dihydroxyacetone + phosphoenolpyruvate = dihydroxyacetone phosphate + pyruvate</text>
        <dbReference type="Rhea" id="RHEA:18381"/>
        <dbReference type="ChEBI" id="CHEBI:15361"/>
        <dbReference type="ChEBI" id="CHEBI:16016"/>
        <dbReference type="ChEBI" id="CHEBI:57642"/>
        <dbReference type="ChEBI" id="CHEBI:58702"/>
        <dbReference type="EC" id="2.7.1.121"/>
    </reaction>
</comment>
<dbReference type="InterPro" id="IPR012844">
    <property type="entry name" value="DhaM_N"/>
</dbReference>
<proteinExistence type="predicted"/>
<reference evidence="7" key="1">
    <citation type="journal article" date="2014" name="Front. Microbiol.">
        <title>High frequency of phylogenetically diverse reductive dehalogenase-homologous genes in deep subseafloor sedimentary metagenomes.</title>
        <authorList>
            <person name="Kawai M."/>
            <person name="Futagami T."/>
            <person name="Toyoda A."/>
            <person name="Takaki Y."/>
            <person name="Nishi S."/>
            <person name="Hori S."/>
            <person name="Arai W."/>
            <person name="Tsubouchi T."/>
            <person name="Morono Y."/>
            <person name="Uchiyama I."/>
            <person name="Ito T."/>
            <person name="Fujiyama A."/>
            <person name="Inagaki F."/>
            <person name="Takami H."/>
        </authorList>
    </citation>
    <scope>NUCLEOTIDE SEQUENCE</scope>
    <source>
        <strain evidence="7">Expedition CK06-06</strain>
    </source>
</reference>
<evidence type="ECO:0000313" key="7">
    <source>
        <dbReference type="EMBL" id="GAG58215.1"/>
    </source>
</evidence>
<accession>X0YPR2</accession>
<dbReference type="PANTHER" id="PTHR38594:SF1">
    <property type="entry name" value="PEP-DEPENDENT DIHYDROXYACETONE KINASE, PHOSPHORYL DONOR SUBUNIT DHAM"/>
    <property type="match status" value="1"/>
</dbReference>
<protein>
    <recommendedName>
        <fullName evidence="3">phosphoenolpyruvate--glycerone phosphotransferase</fullName>
        <ecNumber evidence="3">2.7.1.121</ecNumber>
    </recommendedName>
</protein>
<evidence type="ECO:0000256" key="4">
    <source>
        <dbReference type="ARBA" id="ARBA00022679"/>
    </source>
</evidence>
<comment type="caution">
    <text evidence="7">The sequence shown here is derived from an EMBL/GenBank/DDBJ whole genome shotgun (WGS) entry which is preliminary data.</text>
</comment>
<sequence length="131" mass="13634">MVGIVIVAHSAKLAEGIKELAEQMSQGRVLIAAAGGLDNNTIGTNAERIFEAINAVYQPDGVLILLDLGSAVLSTEIAIQMLDLEKQSKVLMSEAPILEGAIAATVEASIGSSLKKVDNAARRVITVPKIA</sequence>
<dbReference type="SUPFAM" id="SSF53062">
    <property type="entry name" value="PTS system fructose IIA component-like"/>
    <property type="match status" value="1"/>
</dbReference>
<evidence type="ECO:0000259" key="6">
    <source>
        <dbReference type="PROSITE" id="PS51096"/>
    </source>
</evidence>
<evidence type="ECO:0000256" key="3">
    <source>
        <dbReference type="ARBA" id="ARBA00012095"/>
    </source>
</evidence>
<evidence type="ECO:0000256" key="1">
    <source>
        <dbReference type="ARBA" id="ARBA00001113"/>
    </source>
</evidence>
<keyword evidence="4" id="KW-0808">Transferase</keyword>
<dbReference type="InterPro" id="IPR004701">
    <property type="entry name" value="PTS_EIIA_man-typ"/>
</dbReference>
<dbReference type="GO" id="GO:0009401">
    <property type="term" value="P:phosphoenolpyruvate-dependent sugar phosphotransferase system"/>
    <property type="evidence" value="ECO:0007669"/>
    <property type="project" value="InterPro"/>
</dbReference>
<evidence type="ECO:0000256" key="2">
    <source>
        <dbReference type="ARBA" id="ARBA00002788"/>
    </source>
</evidence>
<dbReference type="InterPro" id="IPR039643">
    <property type="entry name" value="DhaM"/>
</dbReference>
<organism evidence="7">
    <name type="scientific">marine sediment metagenome</name>
    <dbReference type="NCBI Taxonomy" id="412755"/>
    <lineage>
        <taxon>unclassified sequences</taxon>
        <taxon>metagenomes</taxon>
        <taxon>ecological metagenomes</taxon>
    </lineage>
</organism>
<feature type="domain" description="PTS EIIA type-4" evidence="6">
    <location>
        <begin position="1"/>
        <end position="131"/>
    </location>
</feature>
<dbReference type="AlphaFoldDB" id="X0YPR2"/>
<gene>
    <name evidence="7" type="ORF">S01H4_06954</name>
</gene>
<dbReference type="GO" id="GO:0047324">
    <property type="term" value="F:phosphoenolpyruvate-glycerone phosphotransferase activity"/>
    <property type="evidence" value="ECO:0007669"/>
    <property type="project" value="UniProtKB-EC"/>
</dbReference>
<comment type="subunit">
    <text evidence="5">Homodimer. The dihydroxyacetone kinase complex is composed of a homodimer of DhaM, a homodimer of DhaK and the subunit DhaL.</text>
</comment>
<dbReference type="PROSITE" id="PS51096">
    <property type="entry name" value="PTS_EIIA_TYPE_4"/>
    <property type="match status" value="1"/>
</dbReference>
<dbReference type="GO" id="GO:0019563">
    <property type="term" value="P:glycerol catabolic process"/>
    <property type="evidence" value="ECO:0007669"/>
    <property type="project" value="InterPro"/>
</dbReference>
<dbReference type="PANTHER" id="PTHR38594">
    <property type="entry name" value="PEP-DEPENDENT DIHYDROXYACETONE KINASE, PHOSPHORYL DONOR SUBUNIT DHAM"/>
    <property type="match status" value="1"/>
</dbReference>
<evidence type="ECO:0000256" key="5">
    <source>
        <dbReference type="ARBA" id="ARBA00046577"/>
    </source>
</evidence>
<dbReference type="EMBL" id="BART01002216">
    <property type="protein sequence ID" value="GAG58215.1"/>
    <property type="molecule type" value="Genomic_DNA"/>
</dbReference>
<dbReference type="Gene3D" id="3.40.50.510">
    <property type="entry name" value="Phosphotransferase system, mannose-type IIA component"/>
    <property type="match status" value="1"/>
</dbReference>
<feature type="non-terminal residue" evidence="7">
    <location>
        <position position="131"/>
    </location>
</feature>
<comment type="function">
    <text evidence="2">Component of the dihydroxyacetone kinase complex, which is responsible for the phosphoenolpyruvate (PEP)-dependent phosphorylation of dihydroxyacetone. DhaM serves as the phosphoryl donor. Is phosphorylated by phosphoenolpyruvate in an EI- and HPr-dependent reaction, and a phosphorelay system on histidine residues finally leads to phosphoryl transfer to DhaL and dihydroxyacetone.</text>
</comment>